<feature type="transmembrane region" description="Helical" evidence="7">
    <location>
        <begin position="270"/>
        <end position="288"/>
    </location>
</feature>
<feature type="transmembrane region" description="Helical" evidence="7">
    <location>
        <begin position="300"/>
        <end position="322"/>
    </location>
</feature>
<name>A0A511XCF8_9PROT</name>
<dbReference type="Pfam" id="PF07670">
    <property type="entry name" value="Gate"/>
    <property type="match status" value="1"/>
</dbReference>
<dbReference type="Pfam" id="PF07662">
    <property type="entry name" value="Nucleos_tra2_C"/>
    <property type="match status" value="1"/>
</dbReference>
<protein>
    <submittedName>
        <fullName evidence="11">Nucleoside permease</fullName>
    </submittedName>
</protein>
<dbReference type="OrthoDB" id="9766455at2"/>
<keyword evidence="3" id="KW-1003">Cell membrane</keyword>
<feature type="domain" description="Nucleoside transporter/FeoB GTPase Gate" evidence="10">
    <location>
        <begin position="98"/>
        <end position="195"/>
    </location>
</feature>
<feature type="transmembrane region" description="Helical" evidence="7">
    <location>
        <begin position="404"/>
        <end position="425"/>
    </location>
</feature>
<dbReference type="AlphaFoldDB" id="A0A511XCF8"/>
<dbReference type="InterPro" id="IPR011642">
    <property type="entry name" value="Gate_dom"/>
</dbReference>
<feature type="transmembrane region" description="Helical" evidence="7">
    <location>
        <begin position="127"/>
        <end position="152"/>
    </location>
</feature>
<organism evidence="11 12">
    <name type="scientific">Acetobacter nitrogenifigens DSM 23921 = NBRC 105050</name>
    <dbReference type="NCBI Taxonomy" id="1120919"/>
    <lineage>
        <taxon>Bacteria</taxon>
        <taxon>Pseudomonadati</taxon>
        <taxon>Pseudomonadota</taxon>
        <taxon>Alphaproteobacteria</taxon>
        <taxon>Acetobacterales</taxon>
        <taxon>Acetobacteraceae</taxon>
        <taxon>Acetobacter</taxon>
    </lineage>
</organism>
<feature type="transmembrane region" description="Helical" evidence="7">
    <location>
        <begin position="61"/>
        <end position="81"/>
    </location>
</feature>
<dbReference type="PANTHER" id="PTHR10590:SF4">
    <property type="entry name" value="SOLUTE CARRIER FAMILY 28 MEMBER 3"/>
    <property type="match status" value="1"/>
</dbReference>
<evidence type="ECO:0000259" key="8">
    <source>
        <dbReference type="Pfam" id="PF01773"/>
    </source>
</evidence>
<dbReference type="InterPro" id="IPR002668">
    <property type="entry name" value="CNT_N_dom"/>
</dbReference>
<evidence type="ECO:0000256" key="7">
    <source>
        <dbReference type="SAM" id="Phobius"/>
    </source>
</evidence>
<feature type="transmembrane region" description="Helical" evidence="7">
    <location>
        <begin position="365"/>
        <end position="392"/>
    </location>
</feature>
<proteinExistence type="inferred from homology"/>
<evidence type="ECO:0000313" key="12">
    <source>
        <dbReference type="Proteomes" id="UP000321635"/>
    </source>
</evidence>
<keyword evidence="12" id="KW-1185">Reference proteome</keyword>
<evidence type="ECO:0000256" key="2">
    <source>
        <dbReference type="ARBA" id="ARBA00009033"/>
    </source>
</evidence>
<keyword evidence="5 7" id="KW-1133">Transmembrane helix</keyword>
<accession>A0A511XCF8</accession>
<evidence type="ECO:0000313" key="11">
    <source>
        <dbReference type="EMBL" id="GEN60644.1"/>
    </source>
</evidence>
<evidence type="ECO:0000256" key="1">
    <source>
        <dbReference type="ARBA" id="ARBA00004651"/>
    </source>
</evidence>
<keyword evidence="6 7" id="KW-0472">Membrane</keyword>
<feature type="domain" description="Concentrative nucleoside transporter C-terminal" evidence="9">
    <location>
        <begin position="200"/>
        <end position="422"/>
    </location>
</feature>
<dbReference type="PANTHER" id="PTHR10590">
    <property type="entry name" value="SODIUM/NUCLEOSIDE COTRANSPORTER"/>
    <property type="match status" value="1"/>
</dbReference>
<evidence type="ECO:0000259" key="10">
    <source>
        <dbReference type="Pfam" id="PF07670"/>
    </source>
</evidence>
<evidence type="ECO:0000256" key="4">
    <source>
        <dbReference type="ARBA" id="ARBA00022692"/>
    </source>
</evidence>
<evidence type="ECO:0000256" key="3">
    <source>
        <dbReference type="ARBA" id="ARBA00022475"/>
    </source>
</evidence>
<dbReference type="EMBL" id="BJYF01000019">
    <property type="protein sequence ID" value="GEN60644.1"/>
    <property type="molecule type" value="Genomic_DNA"/>
</dbReference>
<feature type="transmembrane region" description="Helical" evidence="7">
    <location>
        <begin position="172"/>
        <end position="194"/>
    </location>
</feature>
<feature type="transmembrane region" description="Helical" evidence="7">
    <location>
        <begin position="30"/>
        <end position="49"/>
    </location>
</feature>
<dbReference type="GO" id="GO:0015293">
    <property type="term" value="F:symporter activity"/>
    <property type="evidence" value="ECO:0007669"/>
    <property type="project" value="TreeGrafter"/>
</dbReference>
<dbReference type="Proteomes" id="UP000321635">
    <property type="component" value="Unassembled WGS sequence"/>
</dbReference>
<keyword evidence="4 7" id="KW-0812">Transmembrane</keyword>
<evidence type="ECO:0000259" key="9">
    <source>
        <dbReference type="Pfam" id="PF07662"/>
    </source>
</evidence>
<dbReference type="GO" id="GO:0005886">
    <property type="term" value="C:plasma membrane"/>
    <property type="evidence" value="ECO:0007669"/>
    <property type="project" value="UniProtKB-SubCell"/>
</dbReference>
<dbReference type="InterPro" id="IPR008276">
    <property type="entry name" value="C_nuclsd_transpt"/>
</dbReference>
<dbReference type="STRING" id="1120919.GCA_000429165_02627"/>
<sequence length="428" mass="43670">MILRGLAGVALLLAIGLAFSTNRSAIRLRPVIAALATQIGIGAIVLFVPPGRIALHAVSTVVGQVLSCGAQGSAFLFGALVSPKMGDVFPGEGFIFAFQVLPEIIYVSALIAVLYHFGIMQRLAEVIGFAVSKLIGVSIAQSFSAVITIFVGQSEMPVAIAPYLSRLTRAEMFAVMCSGTASVTGSVLAGYAALGVPMDYLLAASFMAIPGGLLFAQILMPETETPLIVDMRDTSSASTTTGNALEDAPGGATSNVFEAIANGTAAGTRVAVAVGATVIAFVGLIALLDRTLGAAGHALHIGGTLSLSGLLGEVFAPLAWLIGTSWHDSGVVGTLIGQKTAFNEFVAYGSLAPHLHTGDLEPRSIAIASFALCGFSNVSSIGILIGAFSSVIPERKAFVCRMGARAVLAGCLSNLTSAVIAGLFISTP</sequence>
<feature type="transmembrane region" description="Helical" evidence="7">
    <location>
        <begin position="201"/>
        <end position="220"/>
    </location>
</feature>
<comment type="similarity">
    <text evidence="2">Belongs to the concentrative nucleoside transporter (CNT) (TC 2.A.41) family.</text>
</comment>
<feature type="transmembrane region" description="Helical" evidence="7">
    <location>
        <begin position="93"/>
        <end position="115"/>
    </location>
</feature>
<comment type="subcellular location">
    <subcellularLocation>
        <location evidence="1">Cell membrane</location>
        <topology evidence="1">Multi-pass membrane protein</topology>
    </subcellularLocation>
</comment>
<evidence type="ECO:0000256" key="5">
    <source>
        <dbReference type="ARBA" id="ARBA00022989"/>
    </source>
</evidence>
<dbReference type="RefSeq" id="WP_026398275.1">
    <property type="nucleotide sequence ID" value="NZ_AUBI01000010.1"/>
</dbReference>
<evidence type="ECO:0000256" key="6">
    <source>
        <dbReference type="ARBA" id="ARBA00023136"/>
    </source>
</evidence>
<gene>
    <name evidence="11" type="ORF">ANI02nite_25280</name>
</gene>
<dbReference type="Pfam" id="PF01773">
    <property type="entry name" value="Nucleos_tra2_N"/>
    <property type="match status" value="1"/>
</dbReference>
<comment type="caution">
    <text evidence="11">The sequence shown here is derived from an EMBL/GenBank/DDBJ whole genome shotgun (WGS) entry which is preliminary data.</text>
</comment>
<reference evidence="11 12" key="1">
    <citation type="submission" date="2019-07" db="EMBL/GenBank/DDBJ databases">
        <title>Whole genome shotgun sequence of Acetobacter nitrogenifigens NBRC 105050.</title>
        <authorList>
            <person name="Hosoyama A."/>
            <person name="Uohara A."/>
            <person name="Ohji S."/>
            <person name="Ichikawa N."/>
        </authorList>
    </citation>
    <scope>NUCLEOTIDE SEQUENCE [LARGE SCALE GENOMIC DNA]</scope>
    <source>
        <strain evidence="11 12">NBRC 105050</strain>
    </source>
</reference>
<dbReference type="GO" id="GO:0005337">
    <property type="term" value="F:nucleoside transmembrane transporter activity"/>
    <property type="evidence" value="ECO:0007669"/>
    <property type="project" value="InterPro"/>
</dbReference>
<dbReference type="InterPro" id="IPR011657">
    <property type="entry name" value="CNT_C_dom"/>
</dbReference>
<feature type="domain" description="Concentrative nucleoside transporter N-terminal" evidence="8">
    <location>
        <begin position="7"/>
        <end position="80"/>
    </location>
</feature>